<sequence length="361" mass="39410">MSIHNDQEFFVQWHLTERCNLRCSHCYQTGNRHEELSLPEIEAVIGEIADTLEEWSSAYGISFSSSFSLTGGEPFLRTDFPAIIEKVTLRGFAVFLLSNGTLIDRERAGMLASFGVKGVQVSMEGPREVHEGIRGRGSFNAAVRGIRHLVGAGVPVTLNTTLSSLNADTFMEMMDLAVSLGVRKLGFSRLVPSGRGLDLRDRMLSAEKVKEVYSRIFAAKPEGLTLVTGDPVAWQMRHTGESRSDSQNEEVIPTGGCAAGLSGFTLLADGTVVPCRRLPLPLGTVREDSLREIWAASPVLEALRDKSRYGGKCGTCARWSHCRGCRAIAYACSQARGGDDFLAEDPQCFIGQENSRGQENS</sequence>
<dbReference type="SFLD" id="SFLDS00029">
    <property type="entry name" value="Radical_SAM"/>
    <property type="match status" value="1"/>
</dbReference>
<dbReference type="PROSITE" id="PS51918">
    <property type="entry name" value="RADICAL_SAM"/>
    <property type="match status" value="1"/>
</dbReference>
<dbReference type="InterPro" id="IPR013785">
    <property type="entry name" value="Aldolase_TIM"/>
</dbReference>
<evidence type="ECO:0000313" key="8">
    <source>
        <dbReference type="EMBL" id="MBZ0156051.1"/>
    </source>
</evidence>
<comment type="caution">
    <text evidence="8">The sequence shown here is derived from an EMBL/GenBank/DDBJ whole genome shotgun (WGS) entry which is preliminary data.</text>
</comment>
<dbReference type="SFLD" id="SFLDG01386">
    <property type="entry name" value="main_SPASM_domain-containing"/>
    <property type="match status" value="1"/>
</dbReference>
<dbReference type="InterPro" id="IPR023885">
    <property type="entry name" value="4Fe4S-binding_SPASM_dom"/>
</dbReference>
<dbReference type="PIRSF" id="PIRSF037420">
    <property type="entry name" value="PQQ_syn_pqqE"/>
    <property type="match status" value="1"/>
</dbReference>
<evidence type="ECO:0000256" key="2">
    <source>
        <dbReference type="ARBA" id="ARBA00022485"/>
    </source>
</evidence>
<evidence type="ECO:0000256" key="4">
    <source>
        <dbReference type="ARBA" id="ARBA00022723"/>
    </source>
</evidence>
<dbReference type="Pfam" id="PF04055">
    <property type="entry name" value="Radical_SAM"/>
    <property type="match status" value="1"/>
</dbReference>
<dbReference type="Pfam" id="PF13186">
    <property type="entry name" value="SPASM"/>
    <property type="match status" value="1"/>
</dbReference>
<dbReference type="PANTHER" id="PTHR11228">
    <property type="entry name" value="RADICAL SAM DOMAIN PROTEIN"/>
    <property type="match status" value="1"/>
</dbReference>
<protein>
    <submittedName>
        <fullName evidence="8">Radical SAM protein</fullName>
    </submittedName>
</protein>
<keyword evidence="3" id="KW-0949">S-adenosyl-L-methionine</keyword>
<dbReference type="InterPro" id="IPR050377">
    <property type="entry name" value="Radical_SAM_PqqE_MftC-like"/>
</dbReference>
<evidence type="ECO:0000259" key="7">
    <source>
        <dbReference type="PROSITE" id="PS51918"/>
    </source>
</evidence>
<dbReference type="InterPro" id="IPR058240">
    <property type="entry name" value="rSAM_sf"/>
</dbReference>
<dbReference type="GO" id="GO:0046872">
    <property type="term" value="F:metal ion binding"/>
    <property type="evidence" value="ECO:0007669"/>
    <property type="project" value="UniProtKB-KW"/>
</dbReference>
<keyword evidence="5" id="KW-0408">Iron</keyword>
<dbReference type="InterPro" id="IPR006638">
    <property type="entry name" value="Elp3/MiaA/NifB-like_rSAM"/>
</dbReference>
<evidence type="ECO:0000256" key="3">
    <source>
        <dbReference type="ARBA" id="ARBA00022691"/>
    </source>
</evidence>
<keyword evidence="6" id="KW-0411">Iron-sulfur</keyword>
<dbReference type="Gene3D" id="3.20.20.70">
    <property type="entry name" value="Aldolase class I"/>
    <property type="match status" value="1"/>
</dbReference>
<dbReference type="CDD" id="cd21123">
    <property type="entry name" value="SPASM_MftC-like"/>
    <property type="match status" value="1"/>
</dbReference>
<dbReference type="SFLD" id="SFLDG01067">
    <property type="entry name" value="SPASM/twitch_domain_containing"/>
    <property type="match status" value="1"/>
</dbReference>
<organism evidence="8 9">
    <name type="scientific">Candidatus Nitrobium versatile</name>
    <dbReference type="NCBI Taxonomy" id="2884831"/>
    <lineage>
        <taxon>Bacteria</taxon>
        <taxon>Pseudomonadati</taxon>
        <taxon>Nitrospirota</taxon>
        <taxon>Nitrospiria</taxon>
        <taxon>Nitrospirales</taxon>
        <taxon>Nitrospiraceae</taxon>
        <taxon>Candidatus Nitrobium</taxon>
    </lineage>
</organism>
<keyword evidence="4" id="KW-0479">Metal-binding</keyword>
<dbReference type="InterPro" id="IPR017200">
    <property type="entry name" value="PqqE-like"/>
</dbReference>
<feature type="domain" description="Radical SAM core" evidence="7">
    <location>
        <begin position="5"/>
        <end position="219"/>
    </location>
</feature>
<evidence type="ECO:0000256" key="5">
    <source>
        <dbReference type="ARBA" id="ARBA00023004"/>
    </source>
</evidence>
<evidence type="ECO:0000256" key="6">
    <source>
        <dbReference type="ARBA" id="ARBA00023014"/>
    </source>
</evidence>
<dbReference type="GO" id="GO:0003824">
    <property type="term" value="F:catalytic activity"/>
    <property type="evidence" value="ECO:0007669"/>
    <property type="project" value="InterPro"/>
</dbReference>
<evidence type="ECO:0000313" key="9">
    <source>
        <dbReference type="Proteomes" id="UP000705867"/>
    </source>
</evidence>
<reference evidence="8" key="1">
    <citation type="journal article" date="2021" name="bioRxiv">
        <title>Unraveling nitrogen, sulfur and carbon metabolic pathways and microbial community transcriptional responses to substrate deprivation and toxicity stresses in a bioreactor mimicking anoxic brackish coastal sediment conditions.</title>
        <authorList>
            <person name="Martins P.D."/>
            <person name="Echeveste M.J."/>
            <person name="Arshad A."/>
            <person name="Kurth J."/>
            <person name="Ouboter H."/>
            <person name="Jetten M.S.M."/>
            <person name="Welte C.U."/>
        </authorList>
    </citation>
    <scope>NUCLEOTIDE SEQUENCE</scope>
    <source>
        <strain evidence="8">MAG_39</strain>
    </source>
</reference>
<dbReference type="AlphaFoldDB" id="A0A953JE46"/>
<dbReference type="EMBL" id="JAIOIV010000061">
    <property type="protein sequence ID" value="MBZ0156051.1"/>
    <property type="molecule type" value="Genomic_DNA"/>
</dbReference>
<dbReference type="Proteomes" id="UP000705867">
    <property type="component" value="Unassembled WGS sequence"/>
</dbReference>
<dbReference type="PANTHER" id="PTHR11228:SF7">
    <property type="entry name" value="PQQA PEPTIDE CYCLASE"/>
    <property type="match status" value="1"/>
</dbReference>
<dbReference type="InterPro" id="IPR007197">
    <property type="entry name" value="rSAM"/>
</dbReference>
<accession>A0A953JE46</accession>
<dbReference type="CDD" id="cd01335">
    <property type="entry name" value="Radical_SAM"/>
    <property type="match status" value="1"/>
</dbReference>
<dbReference type="GO" id="GO:0051539">
    <property type="term" value="F:4 iron, 4 sulfur cluster binding"/>
    <property type="evidence" value="ECO:0007669"/>
    <property type="project" value="UniProtKB-KW"/>
</dbReference>
<gene>
    <name evidence="8" type="ORF">K8I29_07525</name>
</gene>
<keyword evidence="2" id="KW-0004">4Fe-4S</keyword>
<reference evidence="8" key="2">
    <citation type="submission" date="2021-08" db="EMBL/GenBank/DDBJ databases">
        <authorList>
            <person name="Dalcin Martins P."/>
        </authorList>
    </citation>
    <scope>NUCLEOTIDE SEQUENCE</scope>
    <source>
        <strain evidence="8">MAG_39</strain>
    </source>
</reference>
<proteinExistence type="predicted"/>
<name>A0A953JE46_9BACT</name>
<evidence type="ECO:0000256" key="1">
    <source>
        <dbReference type="ARBA" id="ARBA00001966"/>
    </source>
</evidence>
<comment type="cofactor">
    <cofactor evidence="1">
        <name>[4Fe-4S] cluster</name>
        <dbReference type="ChEBI" id="CHEBI:49883"/>
    </cofactor>
</comment>
<dbReference type="SUPFAM" id="SSF102114">
    <property type="entry name" value="Radical SAM enzymes"/>
    <property type="match status" value="1"/>
</dbReference>
<dbReference type="SMART" id="SM00729">
    <property type="entry name" value="Elp3"/>
    <property type="match status" value="1"/>
</dbReference>